<dbReference type="AlphaFoldDB" id="A0A365L5Q5"/>
<feature type="transmembrane region" description="Helical" evidence="1">
    <location>
        <begin position="531"/>
        <end position="548"/>
    </location>
</feature>
<feature type="transmembrane region" description="Helical" evidence="1">
    <location>
        <begin position="365"/>
        <end position="382"/>
    </location>
</feature>
<reference evidence="2 3" key="1">
    <citation type="submission" date="2018-06" db="EMBL/GenBank/DDBJ databases">
        <title>The draft genome sequences of strains SCU63 and S1.</title>
        <authorList>
            <person name="Gan L."/>
        </authorList>
    </citation>
    <scope>NUCLEOTIDE SEQUENCE [LARGE SCALE GENOMIC DNA]</scope>
    <source>
        <strain evidence="2 3">SCU63</strain>
    </source>
</reference>
<feature type="transmembrane region" description="Helical" evidence="1">
    <location>
        <begin position="555"/>
        <end position="576"/>
    </location>
</feature>
<feature type="transmembrane region" description="Helical" evidence="1">
    <location>
        <begin position="388"/>
        <end position="407"/>
    </location>
</feature>
<evidence type="ECO:0000313" key="2">
    <source>
        <dbReference type="EMBL" id="RAZ80742.1"/>
    </source>
</evidence>
<dbReference type="Pfam" id="PF18949">
    <property type="entry name" value="DUF5693"/>
    <property type="match status" value="1"/>
</dbReference>
<dbReference type="InterPro" id="IPR043748">
    <property type="entry name" value="DUF5693"/>
</dbReference>
<dbReference type="Proteomes" id="UP000251002">
    <property type="component" value="Unassembled WGS sequence"/>
</dbReference>
<proteinExistence type="predicted"/>
<feature type="transmembrane region" description="Helical" evidence="1">
    <location>
        <begin position="451"/>
        <end position="471"/>
    </location>
</feature>
<keyword evidence="1" id="KW-0812">Transmembrane</keyword>
<name>A0A365L5Q5_9BACL</name>
<evidence type="ECO:0000256" key="1">
    <source>
        <dbReference type="SAM" id="Phobius"/>
    </source>
</evidence>
<dbReference type="RefSeq" id="WP_112221173.1">
    <property type="nucleotide sequence ID" value="NZ_CP196859.1"/>
</dbReference>
<feature type="transmembrane region" description="Helical" evidence="1">
    <location>
        <begin position="330"/>
        <end position="353"/>
    </location>
</feature>
<keyword evidence="3" id="KW-1185">Reference proteome</keyword>
<protein>
    <submittedName>
        <fullName evidence="2">Uncharacterized protein</fullName>
    </submittedName>
</protein>
<evidence type="ECO:0000313" key="3">
    <source>
        <dbReference type="Proteomes" id="UP000251002"/>
    </source>
</evidence>
<accession>A0A365L5Q5</accession>
<feature type="transmembrane region" description="Helical" evidence="1">
    <location>
        <begin position="483"/>
        <end position="502"/>
    </location>
</feature>
<comment type="caution">
    <text evidence="2">The sequence shown here is derived from an EMBL/GenBank/DDBJ whole genome shotgun (WGS) entry which is preliminary data.</text>
</comment>
<sequence length="622" mass="70126">MQKVLIGIILAAMILTIPSIYNRVQVEESNKTVETIVPYKYIMDWTIQDPELDEERILSQLQESGIDTISLTPDTLRTLQQKGNVTILDVATMNELLIFNKMEPLMHPFDKEGVFIYSNQNSSFNDLTRNVFEDTRQITVGEVDYTYVPGKTGDIFGTPFGYDQDVIDAVLGTGMEIVLRIGDSPNTEDTERLANELIELKQPGIEKVLFSGQQLPFYTEPGKLKEFSTRLAEAGYSIFSIEFTDMKGFQTAAYTMDMDVIRLHSQILSKDNVFDIADKFTRGAKERNIRAFFVNAPISEYEEAHAAFRDLNNEINTQLPASFERGPSKLFAAFTIPLWQIAVGLIGSIAFLAWAAQTIFGNRKLTIAAIIGLSLVAIAYLVTEMTLILKFMALGLAVTTPVFAVLLKKNTESKYYLFAAYFKAVGITLIGIWLIVVLLNGSPFILGLDMFRGVTLVYVLPITFMVLYALWGNLKHLLKSHVIYWQVVLIVAITGVGMFYLGRTGNDGIPIPYELEFRVFLEDLLYVRPRTKEFLIGLPLFVLALHIAKTHKAISYFLLIPAVIGFLSMVNTFTHFHIPLSISLLRTGYSVVFGLLIGLVLVFLYKWIGKKIIEKLNRRWQG</sequence>
<feature type="transmembrane region" description="Helical" evidence="1">
    <location>
        <begin position="419"/>
        <end position="439"/>
    </location>
</feature>
<feature type="transmembrane region" description="Helical" evidence="1">
    <location>
        <begin position="588"/>
        <end position="608"/>
    </location>
</feature>
<dbReference type="EMBL" id="QLZR01000001">
    <property type="protein sequence ID" value="RAZ80742.1"/>
    <property type="molecule type" value="Genomic_DNA"/>
</dbReference>
<organism evidence="2 3">
    <name type="scientific">Planococcus halotolerans</name>
    <dbReference type="NCBI Taxonomy" id="2233542"/>
    <lineage>
        <taxon>Bacteria</taxon>
        <taxon>Bacillati</taxon>
        <taxon>Bacillota</taxon>
        <taxon>Bacilli</taxon>
        <taxon>Bacillales</taxon>
        <taxon>Caryophanaceae</taxon>
        <taxon>Planococcus</taxon>
    </lineage>
</organism>
<keyword evidence="1" id="KW-1133">Transmembrane helix</keyword>
<gene>
    <name evidence="2" type="ORF">DP120_00165</name>
</gene>
<keyword evidence="1" id="KW-0472">Membrane</keyword>